<evidence type="ECO:0000313" key="1">
    <source>
        <dbReference type="EMBL" id="GAA4026962.1"/>
    </source>
</evidence>
<dbReference type="PIRSF" id="PIRSF035170">
    <property type="entry name" value="HD_phosphohydro"/>
    <property type="match status" value="1"/>
</dbReference>
<comment type="caution">
    <text evidence="1">The sequence shown here is derived from an EMBL/GenBank/DDBJ whole genome shotgun (WGS) entry which is preliminary data.</text>
</comment>
<dbReference type="Gene3D" id="1.10.3210.10">
    <property type="entry name" value="Hypothetical protein af1432"/>
    <property type="match status" value="1"/>
</dbReference>
<dbReference type="PANTHER" id="PTHR21174:SF0">
    <property type="entry name" value="HD PHOSPHOHYDROLASE FAMILY PROTEIN-RELATED"/>
    <property type="match status" value="1"/>
</dbReference>
<dbReference type="RefSeq" id="WP_324692203.1">
    <property type="nucleotide sequence ID" value="NZ_BAABCR010000012.1"/>
</dbReference>
<keyword evidence="2" id="KW-1185">Reference proteome</keyword>
<dbReference type="InterPro" id="IPR009218">
    <property type="entry name" value="HD_phosphohydro"/>
</dbReference>
<accession>A0ABP7TKM4</accession>
<name>A0ABP7TKM4_9FLAO</name>
<sequence>MLTDIFLHLVKQYSADHELANNMWLEIFTKYSEPKRFYHNIEHIEAVVTELKEVKDKIEDWDTVLFSVFYHDIIYKASSNSNEEDSAKLAMQRLSEIKYPGEKIAKCAQLIMATKNHQFSEDADTNWLTDADLAILGQNPEIYQAYADNIREEYTLYPDFLYNSGRKKALQHFLQMDSIYKTEHFINKYEKQARINIQNELMSIQ</sequence>
<evidence type="ECO:0008006" key="3">
    <source>
        <dbReference type="Google" id="ProtNLM"/>
    </source>
</evidence>
<dbReference type="EMBL" id="BAABCR010000012">
    <property type="protein sequence ID" value="GAA4026962.1"/>
    <property type="molecule type" value="Genomic_DNA"/>
</dbReference>
<reference evidence="2" key="1">
    <citation type="journal article" date="2019" name="Int. J. Syst. Evol. Microbiol.">
        <title>The Global Catalogue of Microorganisms (GCM) 10K type strain sequencing project: providing services to taxonomists for standard genome sequencing and annotation.</title>
        <authorList>
            <consortium name="The Broad Institute Genomics Platform"/>
            <consortium name="The Broad Institute Genome Sequencing Center for Infectious Disease"/>
            <person name="Wu L."/>
            <person name="Ma J."/>
        </authorList>
    </citation>
    <scope>NUCLEOTIDE SEQUENCE [LARGE SCALE GENOMIC DNA]</scope>
    <source>
        <strain evidence="2">JCM 17064</strain>
    </source>
</reference>
<organism evidence="1 2">
    <name type="scientific">Flavobacterium cheonhonense</name>
    <dbReference type="NCBI Taxonomy" id="706185"/>
    <lineage>
        <taxon>Bacteria</taxon>
        <taxon>Pseudomonadati</taxon>
        <taxon>Bacteroidota</taxon>
        <taxon>Flavobacteriia</taxon>
        <taxon>Flavobacteriales</taxon>
        <taxon>Flavobacteriaceae</taxon>
        <taxon>Flavobacterium</taxon>
    </lineage>
</organism>
<evidence type="ECO:0000313" key="2">
    <source>
        <dbReference type="Proteomes" id="UP001500968"/>
    </source>
</evidence>
<gene>
    <name evidence="1" type="ORF">GCM10022386_07940</name>
</gene>
<dbReference type="Proteomes" id="UP001500968">
    <property type="component" value="Unassembled WGS sequence"/>
</dbReference>
<protein>
    <recommendedName>
        <fullName evidence="3">Metal-dependent HD superfamily phosphohydrolase</fullName>
    </recommendedName>
</protein>
<dbReference type="PANTHER" id="PTHR21174">
    <property type="match status" value="1"/>
</dbReference>
<proteinExistence type="predicted"/>
<dbReference type="SUPFAM" id="SSF109604">
    <property type="entry name" value="HD-domain/PDEase-like"/>
    <property type="match status" value="1"/>
</dbReference>